<feature type="transmembrane region" description="Helical" evidence="9">
    <location>
        <begin position="94"/>
        <end position="119"/>
    </location>
</feature>
<keyword evidence="11" id="KW-1185">Reference proteome</keyword>
<accession>A0A556AXJ0</accession>
<dbReference type="EMBL" id="VLTJ01000008">
    <property type="protein sequence ID" value="TSH97659.1"/>
    <property type="molecule type" value="Genomic_DNA"/>
</dbReference>
<gene>
    <name evidence="10" type="ORF">FOZ76_05760</name>
</gene>
<feature type="transmembrane region" description="Helical" evidence="9">
    <location>
        <begin position="188"/>
        <end position="211"/>
    </location>
</feature>
<organism evidence="10 11">
    <name type="scientific">Verticiella sediminum</name>
    <dbReference type="NCBI Taxonomy" id="1247510"/>
    <lineage>
        <taxon>Bacteria</taxon>
        <taxon>Pseudomonadati</taxon>
        <taxon>Pseudomonadota</taxon>
        <taxon>Betaproteobacteria</taxon>
        <taxon>Burkholderiales</taxon>
        <taxon>Alcaligenaceae</taxon>
        <taxon>Verticiella</taxon>
    </lineage>
</organism>
<evidence type="ECO:0000256" key="7">
    <source>
        <dbReference type="ARBA" id="ARBA00023136"/>
    </source>
</evidence>
<dbReference type="GO" id="GO:0022857">
    <property type="term" value="F:transmembrane transporter activity"/>
    <property type="evidence" value="ECO:0007669"/>
    <property type="project" value="InterPro"/>
</dbReference>
<dbReference type="GO" id="GO:0005886">
    <property type="term" value="C:plasma membrane"/>
    <property type="evidence" value="ECO:0007669"/>
    <property type="project" value="UniProtKB-SubCell"/>
</dbReference>
<reference evidence="10 11" key="1">
    <citation type="submission" date="2019-07" db="EMBL/GenBank/DDBJ databases">
        <title>Qingshengfaniella alkalisoli gen. nov., sp. nov., isolated from saline soil.</title>
        <authorList>
            <person name="Xu L."/>
            <person name="Huang X.-X."/>
            <person name="Sun J.-Q."/>
        </authorList>
    </citation>
    <scope>NUCLEOTIDE SEQUENCE [LARGE SCALE GENOMIC DNA]</scope>
    <source>
        <strain evidence="10 11">DSM 27279</strain>
    </source>
</reference>
<dbReference type="RefSeq" id="WP_143947184.1">
    <property type="nucleotide sequence ID" value="NZ_BAABMB010000004.1"/>
</dbReference>
<evidence type="ECO:0000256" key="1">
    <source>
        <dbReference type="ARBA" id="ARBA00004651"/>
    </source>
</evidence>
<proteinExistence type="inferred from homology"/>
<dbReference type="Proteomes" id="UP000318405">
    <property type="component" value="Unassembled WGS sequence"/>
</dbReference>
<keyword evidence="7 9" id="KW-0472">Membrane</keyword>
<feature type="transmembrane region" description="Helical" evidence="9">
    <location>
        <begin position="139"/>
        <end position="159"/>
    </location>
</feature>
<keyword evidence="6 9" id="KW-1133">Transmembrane helix</keyword>
<comment type="caution">
    <text evidence="10">The sequence shown here is derived from an EMBL/GenBank/DDBJ whole genome shotgun (WGS) entry which is preliminary data.</text>
</comment>
<protein>
    <submittedName>
        <fullName evidence="10">Branched-chain amino acid ABC transporter permease</fullName>
    </submittedName>
</protein>
<evidence type="ECO:0000256" key="4">
    <source>
        <dbReference type="ARBA" id="ARBA00022692"/>
    </source>
</evidence>
<feature type="transmembrane region" description="Helical" evidence="9">
    <location>
        <begin position="60"/>
        <end position="82"/>
    </location>
</feature>
<dbReference type="InterPro" id="IPR001851">
    <property type="entry name" value="ABC_transp_permease"/>
</dbReference>
<keyword evidence="3" id="KW-1003">Cell membrane</keyword>
<feature type="transmembrane region" description="Helical" evidence="9">
    <location>
        <begin position="12"/>
        <end position="29"/>
    </location>
</feature>
<keyword evidence="2" id="KW-0813">Transport</keyword>
<evidence type="ECO:0000256" key="5">
    <source>
        <dbReference type="ARBA" id="ARBA00022970"/>
    </source>
</evidence>
<keyword evidence="5" id="KW-0029">Amino-acid transport</keyword>
<evidence type="ECO:0000256" key="8">
    <source>
        <dbReference type="ARBA" id="ARBA00037998"/>
    </source>
</evidence>
<feature type="transmembrane region" description="Helical" evidence="9">
    <location>
        <begin position="270"/>
        <end position="293"/>
    </location>
</feature>
<evidence type="ECO:0000256" key="2">
    <source>
        <dbReference type="ARBA" id="ARBA00022448"/>
    </source>
</evidence>
<evidence type="ECO:0000256" key="3">
    <source>
        <dbReference type="ARBA" id="ARBA00022475"/>
    </source>
</evidence>
<dbReference type="OrthoDB" id="9807115at2"/>
<evidence type="ECO:0000313" key="10">
    <source>
        <dbReference type="EMBL" id="TSH97659.1"/>
    </source>
</evidence>
<dbReference type="AlphaFoldDB" id="A0A556AXJ0"/>
<comment type="similarity">
    <text evidence="8">Belongs to the binding-protein-dependent transport system permease family. LivHM subfamily.</text>
</comment>
<sequence>MLLVEQLLNGLQYSALLFLLASGLTLIFGIMGVVNLAHGSFYMVGAFAAAWATMNTGSLAFGALAAIVAAAAYGLVIERTIIRRLYRRSHLDQVLATLAIVFFTNELVTVLFGRSPILLPTPAWLATPVEILPGLPYPLGRLLFIAIGAAVAVFMWLLINHTRLGMLIRAGADDHDMVDALGVRIGRLYTGVFVLGCALCGLAGLMTAPLLAVETGMGERVLISTFVVIVVGGVGSVRGALAGALAVGMVDSLGRAYIPALMDLLLPPSAAVSVAGALVSASIYIFMAIVLLVRPRGLLPMRA</sequence>
<dbReference type="GO" id="GO:0006865">
    <property type="term" value="P:amino acid transport"/>
    <property type="evidence" value="ECO:0007669"/>
    <property type="project" value="UniProtKB-KW"/>
</dbReference>
<evidence type="ECO:0000313" key="11">
    <source>
        <dbReference type="Proteomes" id="UP000318405"/>
    </source>
</evidence>
<dbReference type="CDD" id="cd06582">
    <property type="entry name" value="TM_PBP1_LivH_like"/>
    <property type="match status" value="1"/>
</dbReference>
<name>A0A556AXJ0_9BURK</name>
<dbReference type="InterPro" id="IPR052157">
    <property type="entry name" value="BCAA_transport_permease"/>
</dbReference>
<dbReference type="PANTHER" id="PTHR11795:SF442">
    <property type="entry name" value="ABC TRANSPORTER ATP-BINDING PROTEIN"/>
    <property type="match status" value="1"/>
</dbReference>
<dbReference type="Pfam" id="PF02653">
    <property type="entry name" value="BPD_transp_2"/>
    <property type="match status" value="1"/>
</dbReference>
<keyword evidence="4 9" id="KW-0812">Transmembrane</keyword>
<evidence type="ECO:0000256" key="6">
    <source>
        <dbReference type="ARBA" id="ARBA00022989"/>
    </source>
</evidence>
<evidence type="ECO:0000256" key="9">
    <source>
        <dbReference type="SAM" id="Phobius"/>
    </source>
</evidence>
<comment type="subcellular location">
    <subcellularLocation>
        <location evidence="1">Cell membrane</location>
        <topology evidence="1">Multi-pass membrane protein</topology>
    </subcellularLocation>
</comment>
<dbReference type="PANTHER" id="PTHR11795">
    <property type="entry name" value="BRANCHED-CHAIN AMINO ACID TRANSPORT SYSTEM PERMEASE PROTEIN LIVH"/>
    <property type="match status" value="1"/>
</dbReference>